<evidence type="ECO:0000313" key="1">
    <source>
        <dbReference type="EMBL" id="GLB44482.1"/>
    </source>
</evidence>
<keyword evidence="2" id="KW-1185">Reference proteome</keyword>
<proteinExistence type="predicted"/>
<gene>
    <name evidence="1" type="ORF">LshimejAT787_1701090</name>
</gene>
<dbReference type="EMBL" id="BRPK01000017">
    <property type="protein sequence ID" value="GLB44482.1"/>
    <property type="molecule type" value="Genomic_DNA"/>
</dbReference>
<comment type="caution">
    <text evidence="1">The sequence shown here is derived from an EMBL/GenBank/DDBJ whole genome shotgun (WGS) entry which is preliminary data.</text>
</comment>
<dbReference type="AlphaFoldDB" id="A0A9P3PWW1"/>
<name>A0A9P3PWW1_LYOSH</name>
<protein>
    <submittedName>
        <fullName evidence="1">Uncharacterized protein</fullName>
    </submittedName>
</protein>
<accession>A0A9P3PWW1</accession>
<evidence type="ECO:0000313" key="2">
    <source>
        <dbReference type="Proteomes" id="UP001063166"/>
    </source>
</evidence>
<dbReference type="Proteomes" id="UP001063166">
    <property type="component" value="Unassembled WGS sequence"/>
</dbReference>
<sequence>MAGRRPGSSLLPPQRSDHYFPFARALPATPVTEGSRLPIFGTFLALVLSPAANPFHWFSGEAQFTPQRSGPVNVTFVTCALRAMLSFRHSARAGSIEVKLCIIFLTVFRSLWGEYG</sequence>
<organism evidence="1 2">
    <name type="scientific">Lyophyllum shimeji</name>
    <name type="common">Hon-shimeji</name>
    <name type="synonym">Tricholoma shimeji</name>
    <dbReference type="NCBI Taxonomy" id="47721"/>
    <lineage>
        <taxon>Eukaryota</taxon>
        <taxon>Fungi</taxon>
        <taxon>Dikarya</taxon>
        <taxon>Basidiomycota</taxon>
        <taxon>Agaricomycotina</taxon>
        <taxon>Agaricomycetes</taxon>
        <taxon>Agaricomycetidae</taxon>
        <taxon>Agaricales</taxon>
        <taxon>Tricholomatineae</taxon>
        <taxon>Lyophyllaceae</taxon>
        <taxon>Lyophyllum</taxon>
    </lineage>
</organism>
<reference evidence="1" key="1">
    <citation type="submission" date="2022-07" db="EMBL/GenBank/DDBJ databases">
        <title>The genome of Lyophyllum shimeji provides insight into the initial evolution of ectomycorrhizal fungal genome.</title>
        <authorList>
            <person name="Kobayashi Y."/>
            <person name="Shibata T."/>
            <person name="Hirakawa H."/>
            <person name="Shigenobu S."/>
            <person name="Nishiyama T."/>
            <person name="Yamada A."/>
            <person name="Hasebe M."/>
            <person name="Kawaguchi M."/>
        </authorList>
    </citation>
    <scope>NUCLEOTIDE SEQUENCE</scope>
    <source>
        <strain evidence="1">AT787</strain>
    </source>
</reference>